<accession>M2XFN5</accession>
<feature type="compositionally biased region" description="Basic and acidic residues" evidence="1">
    <location>
        <begin position="1"/>
        <end position="10"/>
    </location>
</feature>
<dbReference type="AlphaFoldDB" id="M2XFN5"/>
<sequence>MIGRRSKEAQTTDEPVGGSTAAAPEAEQTEHDEARHRGPKTEGKGRPTPSRRQQEAARVRPLVPEDRKAAKQADRAARREQRLTAQQGMAAGDRRYLPARDQGEQKAFVRDFVDSRWNVAEFLMPIALIALVFLLIPSGLQQIGVAVFYALIAMAVLDSILLVIGVRRGLNRKFGSRESGTSFYAVTRAMNLRSTRMPRPQVKRGQRPS</sequence>
<evidence type="ECO:0000313" key="4">
    <source>
        <dbReference type="Proteomes" id="UP000009877"/>
    </source>
</evidence>
<comment type="caution">
    <text evidence="3">The sequence shown here is derived from an EMBL/GenBank/DDBJ whole genome shotgun (WGS) entry which is preliminary data.</text>
</comment>
<feature type="region of interest" description="Disordered" evidence="1">
    <location>
        <begin position="1"/>
        <end position="97"/>
    </location>
</feature>
<proteinExistence type="predicted"/>
<dbReference type="RefSeq" id="WP_006213234.1">
    <property type="nucleotide sequence ID" value="NZ_ANHZ02000001.1"/>
</dbReference>
<keyword evidence="2" id="KW-0472">Membrane</keyword>
<dbReference type="Proteomes" id="UP000009877">
    <property type="component" value="Unassembled WGS sequence"/>
</dbReference>
<keyword evidence="2" id="KW-0812">Transmembrane</keyword>
<dbReference type="EMBL" id="ANHZ02000001">
    <property type="protein sequence ID" value="EME37891.1"/>
    <property type="molecule type" value="Genomic_DNA"/>
</dbReference>
<evidence type="ECO:0000256" key="2">
    <source>
        <dbReference type="SAM" id="Phobius"/>
    </source>
</evidence>
<dbReference type="STRING" id="71999.KPaMU14_05890"/>
<organism evidence="3 4">
    <name type="scientific">Kocuria palustris PEL</name>
    <dbReference type="NCBI Taxonomy" id="1236550"/>
    <lineage>
        <taxon>Bacteria</taxon>
        <taxon>Bacillati</taxon>
        <taxon>Actinomycetota</taxon>
        <taxon>Actinomycetes</taxon>
        <taxon>Micrococcales</taxon>
        <taxon>Micrococcaceae</taxon>
        <taxon>Kocuria</taxon>
    </lineage>
</organism>
<keyword evidence="4" id="KW-1185">Reference proteome</keyword>
<feature type="transmembrane region" description="Helical" evidence="2">
    <location>
        <begin position="146"/>
        <end position="166"/>
    </location>
</feature>
<dbReference type="InterPro" id="IPR021403">
    <property type="entry name" value="DUF3043"/>
</dbReference>
<name>M2XFN5_9MICC</name>
<reference evidence="3 4" key="1">
    <citation type="journal article" date="2014" name="Genome Announc.">
        <title>Draft Genome Sequence of Kocuria palustris PEL.</title>
        <authorList>
            <person name="Sharma G."/>
            <person name="Khatri I."/>
            <person name="Subramanian S."/>
        </authorList>
    </citation>
    <scope>NUCLEOTIDE SEQUENCE [LARGE SCALE GENOMIC DNA]</scope>
    <source>
        <strain evidence="3 4">PEL</strain>
    </source>
</reference>
<dbReference type="Pfam" id="PF11241">
    <property type="entry name" value="DUF3043"/>
    <property type="match status" value="1"/>
</dbReference>
<evidence type="ECO:0000313" key="3">
    <source>
        <dbReference type="EMBL" id="EME37891.1"/>
    </source>
</evidence>
<feature type="compositionally biased region" description="Basic and acidic residues" evidence="1">
    <location>
        <begin position="28"/>
        <end position="45"/>
    </location>
</feature>
<feature type="transmembrane region" description="Helical" evidence="2">
    <location>
        <begin position="122"/>
        <end position="140"/>
    </location>
</feature>
<gene>
    <name evidence="3" type="ORF">C884_00086</name>
</gene>
<feature type="compositionally biased region" description="Basic and acidic residues" evidence="1">
    <location>
        <begin position="52"/>
        <end position="82"/>
    </location>
</feature>
<evidence type="ECO:0000256" key="1">
    <source>
        <dbReference type="SAM" id="MobiDB-lite"/>
    </source>
</evidence>
<protein>
    <submittedName>
        <fullName evidence="3">Alpha-ribazole-5'-phosphate phosphatase</fullName>
    </submittedName>
</protein>
<keyword evidence="2" id="KW-1133">Transmembrane helix</keyword>